<protein>
    <submittedName>
        <fullName evidence="2">Uncharacterized protein</fullName>
    </submittedName>
</protein>
<name>A0A256A1Z3_9FLAO</name>
<keyword evidence="1" id="KW-0472">Membrane</keyword>
<dbReference type="AlphaFoldDB" id="A0A256A1Z3"/>
<keyword evidence="1" id="KW-1133">Transmembrane helix</keyword>
<evidence type="ECO:0000313" key="2">
    <source>
        <dbReference type="EMBL" id="OYQ47778.1"/>
    </source>
</evidence>
<evidence type="ECO:0000313" key="3">
    <source>
        <dbReference type="Proteomes" id="UP000216035"/>
    </source>
</evidence>
<proteinExistence type="predicted"/>
<comment type="caution">
    <text evidence="2">The sequence shown here is derived from an EMBL/GenBank/DDBJ whole genome shotgun (WGS) entry which is preliminary data.</text>
</comment>
<organism evidence="2 3">
    <name type="scientific">Flavobacterium aurantiibacter</name>
    <dbReference type="NCBI Taxonomy" id="2023067"/>
    <lineage>
        <taxon>Bacteria</taxon>
        <taxon>Pseudomonadati</taxon>
        <taxon>Bacteroidota</taxon>
        <taxon>Flavobacteriia</taxon>
        <taxon>Flavobacteriales</taxon>
        <taxon>Flavobacteriaceae</taxon>
        <taxon>Flavobacterium</taxon>
    </lineage>
</organism>
<keyword evidence="3" id="KW-1185">Reference proteome</keyword>
<gene>
    <name evidence="2" type="ORF">CHX27_02920</name>
</gene>
<accession>A0A256A1Z3</accession>
<sequence>MEKLPSGGFFCLKTQIEIKRVRSVVQANYSRLSFFGRPGTLSPLLLAHSASLLGLWGTGSIVGAAIVGAAIVAKKSIYWKNKVKENRH</sequence>
<reference evidence="2 3" key="1">
    <citation type="submission" date="2017-07" db="EMBL/GenBank/DDBJ databases">
        <title>Flavobacterium cyanobacteriorum sp. nov., isolated from cyanobacterial aggregates in a eutrophic lake.</title>
        <authorList>
            <person name="Cai H."/>
        </authorList>
    </citation>
    <scope>NUCLEOTIDE SEQUENCE [LARGE SCALE GENOMIC DNA]</scope>
    <source>
        <strain evidence="2 3">TH167</strain>
    </source>
</reference>
<keyword evidence="1" id="KW-0812">Transmembrane</keyword>
<dbReference type="Proteomes" id="UP000216035">
    <property type="component" value="Unassembled WGS sequence"/>
</dbReference>
<dbReference type="EMBL" id="NOXX01000141">
    <property type="protein sequence ID" value="OYQ47778.1"/>
    <property type="molecule type" value="Genomic_DNA"/>
</dbReference>
<evidence type="ECO:0000256" key="1">
    <source>
        <dbReference type="SAM" id="Phobius"/>
    </source>
</evidence>
<feature type="transmembrane region" description="Helical" evidence="1">
    <location>
        <begin position="53"/>
        <end position="73"/>
    </location>
</feature>